<dbReference type="PANTHER" id="PTHR13504">
    <property type="entry name" value="FIDO DOMAIN-CONTAINING PROTEIN DDB_G0283145"/>
    <property type="match status" value="1"/>
</dbReference>
<evidence type="ECO:0000313" key="4">
    <source>
        <dbReference type="EMBL" id="MBJ6725140.1"/>
    </source>
</evidence>
<dbReference type="Proteomes" id="UP000636888">
    <property type="component" value="Unassembled WGS sequence"/>
</dbReference>
<feature type="domain" description="Fido" evidence="3">
    <location>
        <begin position="226"/>
        <end position="366"/>
    </location>
</feature>
<feature type="site" description="Important for autoinhibition of adenylyltransferase activity" evidence="2">
    <location>
        <position position="177"/>
    </location>
</feature>
<proteinExistence type="predicted"/>
<evidence type="ECO:0000256" key="2">
    <source>
        <dbReference type="PIRSR" id="PIRSR640198-3"/>
    </source>
</evidence>
<dbReference type="GO" id="GO:0005524">
    <property type="term" value="F:ATP binding"/>
    <property type="evidence" value="ECO:0007669"/>
    <property type="project" value="UniProtKB-KW"/>
</dbReference>
<name>A0A8J7LVK7_9BACT</name>
<dbReference type="AlphaFoldDB" id="A0A8J7LVK7"/>
<dbReference type="InterPro" id="IPR036597">
    <property type="entry name" value="Fido-like_dom_sf"/>
</dbReference>
<keyword evidence="1" id="KW-0067">ATP-binding</keyword>
<dbReference type="PROSITE" id="PS51459">
    <property type="entry name" value="FIDO"/>
    <property type="match status" value="1"/>
</dbReference>
<evidence type="ECO:0000256" key="1">
    <source>
        <dbReference type="PIRSR" id="PIRSR640198-2"/>
    </source>
</evidence>
<feature type="binding site" evidence="1">
    <location>
        <begin position="309"/>
        <end position="316"/>
    </location>
    <ligand>
        <name>ATP</name>
        <dbReference type="ChEBI" id="CHEBI:30616"/>
    </ligand>
</feature>
<evidence type="ECO:0000259" key="3">
    <source>
        <dbReference type="PROSITE" id="PS51459"/>
    </source>
</evidence>
<dbReference type="InterPro" id="IPR040198">
    <property type="entry name" value="Fido_containing"/>
</dbReference>
<dbReference type="EMBL" id="JAEMHM010000008">
    <property type="protein sequence ID" value="MBJ6725140.1"/>
    <property type="molecule type" value="Genomic_DNA"/>
</dbReference>
<dbReference type="PANTHER" id="PTHR13504:SF38">
    <property type="entry name" value="FIDO DOMAIN-CONTAINING PROTEIN"/>
    <property type="match status" value="1"/>
</dbReference>
<dbReference type="SUPFAM" id="SSF140931">
    <property type="entry name" value="Fic-like"/>
    <property type="match status" value="1"/>
</dbReference>
<accession>A0A8J7LVK7</accession>
<gene>
    <name evidence="4" type="ORF">JFN93_10510</name>
</gene>
<protein>
    <submittedName>
        <fullName evidence="4">Fic family protein</fullName>
    </submittedName>
</protein>
<dbReference type="Gene3D" id="1.10.3290.10">
    <property type="entry name" value="Fido-like domain"/>
    <property type="match status" value="1"/>
</dbReference>
<comment type="caution">
    <text evidence="4">The sequence shown here is derived from an EMBL/GenBank/DDBJ whole genome shotgun (WGS) entry which is preliminary data.</text>
</comment>
<evidence type="ECO:0000313" key="5">
    <source>
        <dbReference type="Proteomes" id="UP000636888"/>
    </source>
</evidence>
<dbReference type="InterPro" id="IPR003812">
    <property type="entry name" value="Fido"/>
</dbReference>
<dbReference type="Pfam" id="PF02661">
    <property type="entry name" value="Fic"/>
    <property type="match status" value="1"/>
</dbReference>
<sequence length="460" mass="52112">MTKGFLVPKHSAEQELRQIEQQLASYPQGIGISDLEKVLSAAGMVLNRRSLLRRLGVLIESHRIRATGLFKGRVYWPQVPELAKITEPGDSLIPLSEAGRAVRSYVSQPIQRREPVGYKRDFLISYPQSGPYLDDAIRSHLHQIGRSHQGVLPAGTVARQVMGRLLIDLSWASSYLEGNTYSLLETERLISFGQAAEGKNALETQMILNHKQAIEFLVESAEEVSFNRYSILNLHALLSDNLLPNPQACGMLRQIAVGIGGSVYTPLSTPQLLNEYFQRFLDIAAAISDPFEQSFFALVHLSYLQPFEDVNKRVARLSANIPLISNNLCPLSFIDVPKRAYVEGILGIYELNRIELLRDIFVWGYERSVKRYLSTREELGEPDPFRLKYRSALIEVIRNVVVNASPVPLDVDRWTAEHIPNQDRLRFVTLVQAELNGLHEGNIARFRLRPSEFKAWREKS</sequence>
<keyword evidence="5" id="KW-1185">Reference proteome</keyword>
<organism evidence="4 5">
    <name type="scientific">Geomesophilobacter sediminis</name>
    <dbReference type="NCBI Taxonomy" id="2798584"/>
    <lineage>
        <taxon>Bacteria</taxon>
        <taxon>Pseudomonadati</taxon>
        <taxon>Thermodesulfobacteriota</taxon>
        <taxon>Desulfuromonadia</taxon>
        <taxon>Geobacterales</taxon>
        <taxon>Geobacteraceae</taxon>
        <taxon>Geomesophilobacter</taxon>
    </lineage>
</organism>
<keyword evidence="1" id="KW-0547">Nucleotide-binding</keyword>
<reference evidence="4" key="1">
    <citation type="submission" date="2020-12" db="EMBL/GenBank/DDBJ databases">
        <title>Geomonas sp. Red875, isolated from river sediment.</title>
        <authorList>
            <person name="Xu Z."/>
            <person name="Zhang Z."/>
            <person name="Masuda Y."/>
            <person name="Itoh H."/>
            <person name="Senoo K."/>
        </authorList>
    </citation>
    <scope>NUCLEOTIDE SEQUENCE</scope>
    <source>
        <strain evidence="4">Red875</strain>
    </source>
</reference>